<dbReference type="RefSeq" id="WP_202659817.1">
    <property type="nucleotide sequence ID" value="NZ_JAESVP010000004.1"/>
</dbReference>
<proteinExistence type="predicted"/>
<gene>
    <name evidence="2" type="ORF">JI744_09055</name>
</gene>
<dbReference type="EMBL" id="JAESVP010000004">
    <property type="protein sequence ID" value="MBL4928250.1"/>
    <property type="molecule type" value="Genomic_DNA"/>
</dbReference>
<name>A0A8J7ST73_9RHOB</name>
<evidence type="ECO:0000313" key="3">
    <source>
        <dbReference type="Proteomes" id="UP000619033"/>
    </source>
</evidence>
<protein>
    <submittedName>
        <fullName evidence="2">Uncharacterized protein</fullName>
    </submittedName>
</protein>
<keyword evidence="1" id="KW-1133">Transmembrane helix</keyword>
<accession>A0A8J7ST73</accession>
<dbReference type="Proteomes" id="UP000619033">
    <property type="component" value="Unassembled WGS sequence"/>
</dbReference>
<dbReference type="AlphaFoldDB" id="A0A8J7ST73"/>
<evidence type="ECO:0000256" key="1">
    <source>
        <dbReference type="SAM" id="Phobius"/>
    </source>
</evidence>
<feature type="transmembrane region" description="Helical" evidence="1">
    <location>
        <begin position="54"/>
        <end position="77"/>
    </location>
</feature>
<comment type="caution">
    <text evidence="2">The sequence shown here is derived from an EMBL/GenBank/DDBJ whole genome shotgun (WGS) entry which is preliminary data.</text>
</comment>
<evidence type="ECO:0000313" key="2">
    <source>
        <dbReference type="EMBL" id="MBL4928250.1"/>
    </source>
</evidence>
<keyword evidence="1" id="KW-0472">Membrane</keyword>
<reference evidence="2" key="1">
    <citation type="submission" date="2021-01" db="EMBL/GenBank/DDBJ databases">
        <title>Genome seq and assembly of Tabrizicola sp. KVB23.</title>
        <authorList>
            <person name="Chhetri G."/>
        </authorList>
    </citation>
    <scope>NUCLEOTIDE SEQUENCE</scope>
    <source>
        <strain evidence="2">KVB23</strain>
    </source>
</reference>
<keyword evidence="1" id="KW-0812">Transmembrane</keyword>
<sequence length="85" mass="9197">MNRLIAVGIVGFLGAIFLSGAGLTYAVCGLSVRELVEEPVRNCLNASDPTLEVYTTMAILSALLWLPLIVIGAAVFLHRRKRNNI</sequence>
<keyword evidence="3" id="KW-1185">Reference proteome</keyword>
<organism evidence="2 3">
    <name type="scientific">Fuscibacter oryzae</name>
    <dbReference type="NCBI Taxonomy" id="2803939"/>
    <lineage>
        <taxon>Bacteria</taxon>
        <taxon>Pseudomonadati</taxon>
        <taxon>Pseudomonadota</taxon>
        <taxon>Alphaproteobacteria</taxon>
        <taxon>Rhodobacterales</taxon>
        <taxon>Paracoccaceae</taxon>
        <taxon>Fuscibacter</taxon>
    </lineage>
</organism>